<dbReference type="Gene3D" id="3.40.50.300">
    <property type="entry name" value="P-loop containing nucleotide triphosphate hydrolases"/>
    <property type="match status" value="1"/>
</dbReference>
<keyword evidence="5" id="KW-1278">Translocase</keyword>
<evidence type="ECO:0000256" key="6">
    <source>
        <dbReference type="ARBA" id="ARBA00023136"/>
    </source>
</evidence>
<dbReference type="PROSITE" id="PS50893">
    <property type="entry name" value="ABC_TRANSPORTER_2"/>
    <property type="match status" value="1"/>
</dbReference>
<dbReference type="PROSITE" id="PS00211">
    <property type="entry name" value="ABC_TRANSPORTER_1"/>
    <property type="match status" value="1"/>
</dbReference>
<evidence type="ECO:0000259" key="7">
    <source>
        <dbReference type="PROSITE" id="PS50893"/>
    </source>
</evidence>
<keyword evidence="4" id="KW-0067">ATP-binding</keyword>
<feature type="domain" description="ABC transporter" evidence="7">
    <location>
        <begin position="2"/>
        <end position="211"/>
    </location>
</feature>
<name>A0ABS7EFS9_9GAMM</name>
<keyword evidence="6" id="KW-0472">Membrane</keyword>
<gene>
    <name evidence="8" type="primary">ccmA</name>
    <name evidence="8" type="ORF">K0504_07005</name>
</gene>
<keyword evidence="3" id="KW-0201">Cytochrome c-type biogenesis</keyword>
<dbReference type="SUPFAM" id="SSF52540">
    <property type="entry name" value="P-loop containing nucleoside triphosphate hydrolases"/>
    <property type="match status" value="1"/>
</dbReference>
<protein>
    <submittedName>
        <fullName evidence="8">Cytochrome c biogenesis heme-transporting ATPase CcmA</fullName>
    </submittedName>
</protein>
<dbReference type="PANTHER" id="PTHR43499">
    <property type="entry name" value="ABC TRANSPORTER I FAMILY MEMBER 1"/>
    <property type="match status" value="1"/>
</dbReference>
<dbReference type="Pfam" id="PF00005">
    <property type="entry name" value="ABC_tran"/>
    <property type="match status" value="1"/>
</dbReference>
<dbReference type="InterPro" id="IPR005895">
    <property type="entry name" value="ABC_transptr_haem_export_CcmA"/>
</dbReference>
<evidence type="ECO:0000256" key="3">
    <source>
        <dbReference type="ARBA" id="ARBA00022748"/>
    </source>
</evidence>
<evidence type="ECO:0000256" key="5">
    <source>
        <dbReference type="ARBA" id="ARBA00022967"/>
    </source>
</evidence>
<dbReference type="InterPro" id="IPR017871">
    <property type="entry name" value="ABC_transporter-like_CS"/>
</dbReference>
<dbReference type="NCBIfam" id="TIGR01189">
    <property type="entry name" value="ccmA"/>
    <property type="match status" value="1"/>
</dbReference>
<dbReference type="PANTHER" id="PTHR43499:SF1">
    <property type="entry name" value="ABC TRANSPORTER I FAMILY MEMBER 1"/>
    <property type="match status" value="1"/>
</dbReference>
<dbReference type="EMBL" id="JAHZSS010000006">
    <property type="protein sequence ID" value="MBW8190778.1"/>
    <property type="molecule type" value="Genomic_DNA"/>
</dbReference>
<comment type="caution">
    <text evidence="8">The sequence shown here is derived from an EMBL/GenBank/DDBJ whole genome shotgun (WGS) entry which is preliminary data.</text>
</comment>
<evidence type="ECO:0000313" key="9">
    <source>
        <dbReference type="Proteomes" id="UP001166251"/>
    </source>
</evidence>
<dbReference type="InterPro" id="IPR003439">
    <property type="entry name" value="ABC_transporter-like_ATP-bd"/>
</dbReference>
<reference evidence="8" key="1">
    <citation type="submission" date="2021-07" db="EMBL/GenBank/DDBJ databases">
        <title>Neiella marina sp. nov., isolated from the intestinal content of sea cucumber Apostichopus japonicus.</title>
        <authorList>
            <person name="Bai X."/>
        </authorList>
    </citation>
    <scope>NUCLEOTIDE SEQUENCE</scope>
    <source>
        <strain evidence="8">126</strain>
    </source>
</reference>
<accession>A0ABS7EFS9</accession>
<organism evidence="8 9">
    <name type="scientific">Neiella holothuriorum</name>
    <dbReference type="NCBI Taxonomy" id="2870530"/>
    <lineage>
        <taxon>Bacteria</taxon>
        <taxon>Pseudomonadati</taxon>
        <taxon>Pseudomonadota</taxon>
        <taxon>Gammaproteobacteria</taxon>
        <taxon>Alteromonadales</taxon>
        <taxon>Echinimonadaceae</taxon>
        <taxon>Neiella</taxon>
    </lineage>
</organism>
<dbReference type="Proteomes" id="UP001166251">
    <property type="component" value="Unassembled WGS sequence"/>
</dbReference>
<evidence type="ECO:0000256" key="4">
    <source>
        <dbReference type="ARBA" id="ARBA00022840"/>
    </source>
</evidence>
<evidence type="ECO:0000313" key="8">
    <source>
        <dbReference type="EMBL" id="MBW8190778.1"/>
    </source>
</evidence>
<evidence type="ECO:0000256" key="1">
    <source>
        <dbReference type="ARBA" id="ARBA00022448"/>
    </source>
</evidence>
<dbReference type="InterPro" id="IPR027417">
    <property type="entry name" value="P-loop_NTPase"/>
</dbReference>
<sequence length="211" mass="22906">MLSARRLSLARQSRQLFSDVSFSLEPGRALLLQGRNGAGKTSMLRILAGLSQADDGQVLWQDSPIQQSENFHASLLYLGHQPAVNVELSPTENLRYLCALHDDNAESIANILVAVGLAGYEDVPAGQLSAGQQRRIALSRLWLSKAPLWILDEPLTALDVKAVAGLEKRFKQHLDAGGMLIVTTHQPAVLPEHATTRLELSCPEPESEASA</sequence>
<keyword evidence="9" id="KW-1185">Reference proteome</keyword>
<dbReference type="InterPro" id="IPR003593">
    <property type="entry name" value="AAA+_ATPase"/>
</dbReference>
<keyword evidence="2" id="KW-0547">Nucleotide-binding</keyword>
<keyword evidence="1" id="KW-0813">Transport</keyword>
<evidence type="ECO:0000256" key="2">
    <source>
        <dbReference type="ARBA" id="ARBA00022741"/>
    </source>
</evidence>
<dbReference type="RefSeq" id="WP_220103463.1">
    <property type="nucleotide sequence ID" value="NZ_JAHZSS010000006.1"/>
</dbReference>
<proteinExistence type="predicted"/>
<dbReference type="SMART" id="SM00382">
    <property type="entry name" value="AAA"/>
    <property type="match status" value="1"/>
</dbReference>
<dbReference type="NCBIfam" id="NF010061">
    <property type="entry name" value="PRK13538.1"/>
    <property type="match status" value="1"/>
</dbReference>